<feature type="transmembrane region" description="Helical" evidence="9">
    <location>
        <begin position="616"/>
        <end position="637"/>
    </location>
</feature>
<dbReference type="InterPro" id="IPR002455">
    <property type="entry name" value="GPCR3_GABA-B"/>
</dbReference>
<keyword evidence="13" id="KW-1185">Reference proteome</keyword>
<feature type="domain" description="G-protein coupled receptors family 3 profile" evidence="11">
    <location>
        <begin position="498"/>
        <end position="778"/>
    </location>
</feature>
<dbReference type="PRINTS" id="PR01176">
    <property type="entry name" value="GABABRECEPTR"/>
</dbReference>
<feature type="transmembrane region" description="Helical" evidence="9">
    <location>
        <begin position="535"/>
        <end position="556"/>
    </location>
</feature>
<dbReference type="CDD" id="cd15047">
    <property type="entry name" value="7tmC_GABA-B-like"/>
    <property type="match status" value="1"/>
</dbReference>
<feature type="transmembrane region" description="Helical" evidence="9">
    <location>
        <begin position="576"/>
        <end position="595"/>
    </location>
</feature>
<proteinExistence type="predicted"/>
<feature type="chain" id="PRO_5041392802" evidence="10">
    <location>
        <begin position="24"/>
        <end position="891"/>
    </location>
</feature>
<evidence type="ECO:0000256" key="9">
    <source>
        <dbReference type="SAM" id="Phobius"/>
    </source>
</evidence>
<feature type="transmembrane region" description="Helical" evidence="9">
    <location>
        <begin position="680"/>
        <end position="705"/>
    </location>
</feature>
<dbReference type="EMBL" id="CASHTH010001154">
    <property type="protein sequence ID" value="CAI8012115.1"/>
    <property type="molecule type" value="Genomic_DNA"/>
</dbReference>
<dbReference type="InterPro" id="IPR001828">
    <property type="entry name" value="ANF_lig-bd_rcpt"/>
</dbReference>
<dbReference type="InterPro" id="IPR028082">
    <property type="entry name" value="Peripla_BP_I"/>
</dbReference>
<dbReference type="SUPFAM" id="SSF53822">
    <property type="entry name" value="Periplasmic binding protein-like I"/>
    <property type="match status" value="1"/>
</dbReference>
<dbReference type="PANTHER" id="PTHR10519">
    <property type="entry name" value="GABA-B RECEPTOR"/>
    <property type="match status" value="1"/>
</dbReference>
<dbReference type="PANTHER" id="PTHR10519:SF20">
    <property type="entry name" value="G-PROTEIN COUPLED RECEPTOR 156-RELATED"/>
    <property type="match status" value="1"/>
</dbReference>
<accession>A0AA35WF01</accession>
<gene>
    <name evidence="12" type="ORF">GBAR_LOCUS7773</name>
</gene>
<comment type="subcellular location">
    <subcellularLocation>
        <location evidence="1">Membrane</location>
        <topology evidence="1">Multi-pass membrane protein</topology>
    </subcellularLocation>
</comment>
<keyword evidence="3 9" id="KW-1133">Transmembrane helix</keyword>
<evidence type="ECO:0000259" key="11">
    <source>
        <dbReference type="PROSITE" id="PS50259"/>
    </source>
</evidence>
<feature type="transmembrane region" description="Helical" evidence="9">
    <location>
        <begin position="717"/>
        <end position="739"/>
    </location>
</feature>
<sequence length="891" mass="100170">MVEKQTLTYSLFLSLLLVLRTWANTEDQVYLQVYPPVNDTDDLTDIYFALMLSFGGDYVSIGALPGVQIALDYINSEPSILPGYSLHYTLTDSQCNRSMALESLFKQLSSEHVKLGLVGSGCSVATEPTAEISQFFNIPQVSCVSSSSELKNRNRFRYYFQLLAAESQIAQGFFKIITHYGWKRISLIIQNENLFTVTMDVLKEQLAESGVDFTEKLFNTEDGIDGLSGGIFEPDTRIYVVAMYASHARDFLCKAYYEGIGYPKYLLITYGWYGSEWWTGKASSKNFNCTPEQRSQALAYSLAPRVQEAFTNLTAPDVSGTTAAMYIEHYREAVLMEVNEEINLRSYIPDRSDPFYYAQHCHEATLTLAFALNKTINDLKNNEEQNTTVVVSKNLVENTVFVEKMVKYLQNTSFDGLSGKTVRFDEDGIRQINVLDVYQYQWNNTKIFRANVAVVHVDESLVIHYHQPFSRDSPGMWPDGVPNDGVPIEDVVTVSVGLTVVYVVFAAAGLAFAVVCIFFTLIFRNRKLIRLSSPNLNYLIGLGAIVLYLNIITLVIPTTNTHFAAVLCNINPWLTSLGYSLCYGTILAKTIRIWFIFNKPPVPSVTKSIVIKDYALALFVFSLVVIDVLILGIFTLVEEVLRGELGVTRTTNKENMEDTIGPTCEIHQYYLYVCKSRGQLALFTVLFGYKGLLQVTALILAFNIRKVKIKGLNDSKYIAAAIYVTSIVLAVTAISTYTLMDYVNIYPAVVGMGFLLGTTMILGLVFVPRMVGLYQDPQGENIKISITHSSHDVPRRDSVYSPEAEIKRLKQRIAELERSQQPSQTFQIGSTVSVSNPDYMASSPSSAERYQNHQLHIYASSHDSTRDNPLTDTKRSHVVRWSRDFPTHNPL</sequence>
<protein>
    <submittedName>
        <fullName evidence="12">Gamma-aminobutyric acid type B receptor subunit 1</fullName>
    </submittedName>
</protein>
<evidence type="ECO:0000256" key="8">
    <source>
        <dbReference type="ARBA" id="ARBA00023224"/>
    </source>
</evidence>
<dbReference type="Gene3D" id="3.40.50.2300">
    <property type="match status" value="2"/>
</dbReference>
<keyword evidence="4" id="KW-0297">G-protein coupled receptor</keyword>
<evidence type="ECO:0000256" key="4">
    <source>
        <dbReference type="ARBA" id="ARBA00023040"/>
    </source>
</evidence>
<evidence type="ECO:0000313" key="12">
    <source>
        <dbReference type="EMBL" id="CAI8012115.1"/>
    </source>
</evidence>
<dbReference type="GO" id="GO:0007214">
    <property type="term" value="P:gamma-aminobutyric acid signaling pathway"/>
    <property type="evidence" value="ECO:0007669"/>
    <property type="project" value="TreeGrafter"/>
</dbReference>
<evidence type="ECO:0000256" key="2">
    <source>
        <dbReference type="ARBA" id="ARBA00022692"/>
    </source>
</evidence>
<keyword evidence="10" id="KW-0732">Signal</keyword>
<dbReference type="PROSITE" id="PS50259">
    <property type="entry name" value="G_PROTEIN_RECEP_F3_4"/>
    <property type="match status" value="1"/>
</dbReference>
<evidence type="ECO:0000256" key="6">
    <source>
        <dbReference type="ARBA" id="ARBA00023170"/>
    </source>
</evidence>
<keyword evidence="7" id="KW-0325">Glycoprotein</keyword>
<keyword evidence="2 9" id="KW-0812">Transmembrane</keyword>
<dbReference type="PRINTS" id="PR00248">
    <property type="entry name" value="GPCRMGR"/>
</dbReference>
<evidence type="ECO:0000256" key="7">
    <source>
        <dbReference type="ARBA" id="ARBA00023180"/>
    </source>
</evidence>
<organism evidence="12 13">
    <name type="scientific">Geodia barretti</name>
    <name type="common">Barrett's horny sponge</name>
    <dbReference type="NCBI Taxonomy" id="519541"/>
    <lineage>
        <taxon>Eukaryota</taxon>
        <taxon>Metazoa</taxon>
        <taxon>Porifera</taxon>
        <taxon>Demospongiae</taxon>
        <taxon>Heteroscleromorpha</taxon>
        <taxon>Tetractinellida</taxon>
        <taxon>Astrophorina</taxon>
        <taxon>Geodiidae</taxon>
        <taxon>Geodia</taxon>
    </lineage>
</organism>
<name>A0AA35WF01_GEOBA</name>
<dbReference type="Proteomes" id="UP001174909">
    <property type="component" value="Unassembled WGS sequence"/>
</dbReference>
<dbReference type="InterPro" id="IPR000337">
    <property type="entry name" value="GPCR_3"/>
</dbReference>
<reference evidence="12" key="1">
    <citation type="submission" date="2023-03" db="EMBL/GenBank/DDBJ databases">
        <authorList>
            <person name="Steffen K."/>
            <person name="Cardenas P."/>
        </authorList>
    </citation>
    <scope>NUCLEOTIDE SEQUENCE</scope>
</reference>
<evidence type="ECO:0000256" key="3">
    <source>
        <dbReference type="ARBA" id="ARBA00022989"/>
    </source>
</evidence>
<feature type="transmembrane region" description="Helical" evidence="9">
    <location>
        <begin position="745"/>
        <end position="767"/>
    </location>
</feature>
<keyword evidence="8" id="KW-0807">Transducer</keyword>
<dbReference type="InterPro" id="IPR017978">
    <property type="entry name" value="GPCR_3_C"/>
</dbReference>
<dbReference type="GO" id="GO:0004965">
    <property type="term" value="F:G protein-coupled GABA receptor activity"/>
    <property type="evidence" value="ECO:0007669"/>
    <property type="project" value="InterPro"/>
</dbReference>
<evidence type="ECO:0000313" key="13">
    <source>
        <dbReference type="Proteomes" id="UP001174909"/>
    </source>
</evidence>
<dbReference type="Pfam" id="PF01094">
    <property type="entry name" value="ANF_receptor"/>
    <property type="match status" value="1"/>
</dbReference>
<feature type="transmembrane region" description="Helical" evidence="9">
    <location>
        <begin position="500"/>
        <end position="523"/>
    </location>
</feature>
<dbReference type="AlphaFoldDB" id="A0AA35WF01"/>
<evidence type="ECO:0000256" key="1">
    <source>
        <dbReference type="ARBA" id="ARBA00004141"/>
    </source>
</evidence>
<keyword evidence="6 12" id="KW-0675">Receptor</keyword>
<evidence type="ECO:0000256" key="5">
    <source>
        <dbReference type="ARBA" id="ARBA00023136"/>
    </source>
</evidence>
<dbReference type="GO" id="GO:0038039">
    <property type="term" value="C:G protein-coupled receptor heterodimeric complex"/>
    <property type="evidence" value="ECO:0007669"/>
    <property type="project" value="TreeGrafter"/>
</dbReference>
<evidence type="ECO:0000256" key="10">
    <source>
        <dbReference type="SAM" id="SignalP"/>
    </source>
</evidence>
<keyword evidence="5 9" id="KW-0472">Membrane</keyword>
<feature type="signal peptide" evidence="10">
    <location>
        <begin position="1"/>
        <end position="23"/>
    </location>
</feature>
<dbReference type="Pfam" id="PF00003">
    <property type="entry name" value="7tm_3"/>
    <property type="match status" value="1"/>
</dbReference>
<comment type="caution">
    <text evidence="12">The sequence shown here is derived from an EMBL/GenBank/DDBJ whole genome shotgun (WGS) entry which is preliminary data.</text>
</comment>